<comment type="caution">
    <text evidence="2">The sequence shown here is derived from an EMBL/GenBank/DDBJ whole genome shotgun (WGS) entry which is preliminary data.</text>
</comment>
<keyword evidence="1" id="KW-0472">Membrane</keyword>
<keyword evidence="1" id="KW-1133">Transmembrane helix</keyword>
<protein>
    <submittedName>
        <fullName evidence="2">Uncharacterized protein</fullName>
    </submittedName>
</protein>
<evidence type="ECO:0000313" key="2">
    <source>
        <dbReference type="EMBL" id="MBB4025453.1"/>
    </source>
</evidence>
<evidence type="ECO:0000256" key="1">
    <source>
        <dbReference type="SAM" id="Phobius"/>
    </source>
</evidence>
<dbReference type="GeneID" id="93103333"/>
<keyword evidence="3" id="KW-1185">Reference proteome</keyword>
<evidence type="ECO:0000313" key="3">
    <source>
        <dbReference type="Proteomes" id="UP000546007"/>
    </source>
</evidence>
<gene>
    <name evidence="2" type="ORF">GGR14_001225</name>
</gene>
<organism evidence="2 3">
    <name type="scientific">Butyricimonas faecihominis</name>
    <dbReference type="NCBI Taxonomy" id="1472416"/>
    <lineage>
        <taxon>Bacteria</taxon>
        <taxon>Pseudomonadati</taxon>
        <taxon>Bacteroidota</taxon>
        <taxon>Bacteroidia</taxon>
        <taxon>Bacteroidales</taxon>
        <taxon>Odoribacteraceae</taxon>
        <taxon>Butyricimonas</taxon>
    </lineage>
</organism>
<dbReference type="Proteomes" id="UP000546007">
    <property type="component" value="Unassembled WGS sequence"/>
</dbReference>
<dbReference type="EMBL" id="JACIES010000002">
    <property type="protein sequence ID" value="MBB4025453.1"/>
    <property type="molecule type" value="Genomic_DNA"/>
</dbReference>
<accession>A0A7W6HUZ7</accession>
<dbReference type="Pfam" id="PF20619">
    <property type="entry name" value="DUF6804"/>
    <property type="match status" value="1"/>
</dbReference>
<sequence length="95" mass="10494">MKPLYIACCIILGIALLPITGGFYTLVRIAITIGAVIAAFQNSSNGINIWSIMFGIVAILFNPIIPVYLHDKGAWMMIDIIAMILFIIQIVRNKE</sequence>
<proteinExistence type="predicted"/>
<dbReference type="OrthoDB" id="1123420at2"/>
<dbReference type="RefSeq" id="WP_124318472.1">
    <property type="nucleotide sequence ID" value="NZ_AP028155.1"/>
</dbReference>
<dbReference type="InterPro" id="IPR046548">
    <property type="entry name" value="DUF6804"/>
</dbReference>
<name>A0A7W6HUZ7_9BACT</name>
<dbReference type="AlphaFoldDB" id="A0A7W6HUZ7"/>
<reference evidence="2 3" key="1">
    <citation type="submission" date="2020-08" db="EMBL/GenBank/DDBJ databases">
        <title>Genomic Encyclopedia of Type Strains, Phase IV (KMG-IV): sequencing the most valuable type-strain genomes for metagenomic binning, comparative biology and taxonomic classification.</title>
        <authorList>
            <person name="Goeker M."/>
        </authorList>
    </citation>
    <scope>NUCLEOTIDE SEQUENCE [LARGE SCALE GENOMIC DNA]</scope>
    <source>
        <strain evidence="2 3">DSM 105721</strain>
    </source>
</reference>
<feature type="transmembrane region" description="Helical" evidence="1">
    <location>
        <begin position="47"/>
        <end position="68"/>
    </location>
</feature>
<feature type="transmembrane region" description="Helical" evidence="1">
    <location>
        <begin position="74"/>
        <end position="91"/>
    </location>
</feature>
<keyword evidence="1" id="KW-0812">Transmembrane</keyword>